<dbReference type="Proteomes" id="UP000241769">
    <property type="component" value="Unassembled WGS sequence"/>
</dbReference>
<evidence type="ECO:0000313" key="15">
    <source>
        <dbReference type="EMBL" id="PRP80294.1"/>
    </source>
</evidence>
<keyword evidence="16" id="KW-1185">Reference proteome</keyword>
<evidence type="ECO:0000256" key="2">
    <source>
        <dbReference type="ARBA" id="ARBA00007733"/>
    </source>
</evidence>
<evidence type="ECO:0000256" key="4">
    <source>
        <dbReference type="ARBA" id="ARBA00013824"/>
    </source>
</evidence>
<dbReference type="InParanoid" id="A0A2P6N8M2"/>
<evidence type="ECO:0000313" key="16">
    <source>
        <dbReference type="Proteomes" id="UP000241769"/>
    </source>
</evidence>
<dbReference type="InterPro" id="IPR000795">
    <property type="entry name" value="T_Tr_GTP-bd_dom"/>
</dbReference>
<dbReference type="PANTHER" id="PTHR43381">
    <property type="entry name" value="TRANSLATION INITIATION FACTOR IF-2-RELATED"/>
    <property type="match status" value="1"/>
</dbReference>
<dbReference type="PANTHER" id="PTHR43381:SF4">
    <property type="entry name" value="EUKARYOTIC TRANSLATION INITIATION FACTOR 5B"/>
    <property type="match status" value="1"/>
</dbReference>
<dbReference type="FunFam" id="2.40.30.10:FF:000013">
    <property type="entry name" value="eukaryotic translation initiation factor 5B"/>
    <property type="match status" value="1"/>
</dbReference>
<dbReference type="GO" id="GO:0005739">
    <property type="term" value="C:mitochondrion"/>
    <property type="evidence" value="ECO:0007669"/>
    <property type="project" value="TreeGrafter"/>
</dbReference>
<dbReference type="CDD" id="cd01887">
    <property type="entry name" value="IF2_eIF5B"/>
    <property type="match status" value="1"/>
</dbReference>
<name>A0A2P6N8M2_9EUKA</name>
<evidence type="ECO:0000259" key="14">
    <source>
        <dbReference type="PROSITE" id="PS51722"/>
    </source>
</evidence>
<feature type="compositionally biased region" description="Acidic residues" evidence="13">
    <location>
        <begin position="259"/>
        <end position="276"/>
    </location>
</feature>
<comment type="subcellular location">
    <subcellularLocation>
        <location evidence="1">Cytoplasm</location>
    </subcellularLocation>
</comment>
<comment type="caution">
    <text evidence="15">The sequence shown here is derived from an EMBL/GenBank/DDBJ whole genome shotgun (WGS) entry which is preliminary data.</text>
</comment>
<evidence type="ECO:0000256" key="13">
    <source>
        <dbReference type="SAM" id="MobiDB-lite"/>
    </source>
</evidence>
<keyword evidence="9" id="KW-0378">Hydrolase</keyword>
<feature type="compositionally biased region" description="Low complexity" evidence="13">
    <location>
        <begin position="38"/>
        <end position="50"/>
    </location>
</feature>
<dbReference type="AlphaFoldDB" id="A0A2P6N8M2"/>
<dbReference type="GO" id="GO:0003743">
    <property type="term" value="F:translation initiation factor activity"/>
    <property type="evidence" value="ECO:0007669"/>
    <property type="project" value="UniProtKB-KW"/>
</dbReference>
<dbReference type="Pfam" id="PF11987">
    <property type="entry name" value="IF-2"/>
    <property type="match status" value="1"/>
</dbReference>
<dbReference type="EC" id="3.6.5.3" evidence="3"/>
<reference evidence="15 16" key="1">
    <citation type="journal article" date="2018" name="Genome Biol. Evol.">
        <title>Multiple Roots of Fruiting Body Formation in Amoebozoa.</title>
        <authorList>
            <person name="Hillmann F."/>
            <person name="Forbes G."/>
            <person name="Novohradska S."/>
            <person name="Ferling I."/>
            <person name="Riege K."/>
            <person name="Groth M."/>
            <person name="Westermann M."/>
            <person name="Marz M."/>
            <person name="Spaller T."/>
            <person name="Winckler T."/>
            <person name="Schaap P."/>
            <person name="Glockner G."/>
        </authorList>
    </citation>
    <scope>NUCLEOTIDE SEQUENCE [LARGE SCALE GENOMIC DNA]</scope>
    <source>
        <strain evidence="15 16">Jena</strain>
    </source>
</reference>
<feature type="compositionally biased region" description="Basic residues" evidence="13">
    <location>
        <begin position="114"/>
        <end position="124"/>
    </location>
</feature>
<feature type="compositionally biased region" description="Low complexity" evidence="13">
    <location>
        <begin position="285"/>
        <end position="301"/>
    </location>
</feature>
<evidence type="ECO:0000256" key="3">
    <source>
        <dbReference type="ARBA" id="ARBA00011986"/>
    </source>
</evidence>
<dbReference type="InterPro" id="IPR027417">
    <property type="entry name" value="P-loop_NTPase"/>
</dbReference>
<dbReference type="InterPro" id="IPR029459">
    <property type="entry name" value="EFTU-type"/>
</dbReference>
<dbReference type="GO" id="GO:0005525">
    <property type="term" value="F:GTP binding"/>
    <property type="evidence" value="ECO:0007669"/>
    <property type="project" value="UniProtKB-KW"/>
</dbReference>
<feature type="region of interest" description="Disordered" evidence="13">
    <location>
        <begin position="1"/>
        <end position="153"/>
    </location>
</feature>
<dbReference type="FunFam" id="3.40.50.10050:FF:000002">
    <property type="entry name" value="Eukaryotic translation initiation factor 5B"/>
    <property type="match status" value="1"/>
</dbReference>
<dbReference type="Gene3D" id="3.40.50.10050">
    <property type="entry name" value="Translation initiation factor IF- 2, domain 3"/>
    <property type="match status" value="1"/>
</dbReference>
<keyword evidence="10" id="KW-0648">Protein biosynthesis</keyword>
<dbReference type="PROSITE" id="PS51722">
    <property type="entry name" value="G_TR_2"/>
    <property type="match status" value="1"/>
</dbReference>
<dbReference type="SUPFAM" id="SSF52540">
    <property type="entry name" value="P-loop containing nucleoside triphosphate hydrolases"/>
    <property type="match status" value="1"/>
</dbReference>
<proteinExistence type="inferred from homology"/>
<dbReference type="EMBL" id="MDYQ01000154">
    <property type="protein sequence ID" value="PRP80294.1"/>
    <property type="molecule type" value="Genomic_DNA"/>
</dbReference>
<dbReference type="InterPro" id="IPR036925">
    <property type="entry name" value="TIF_IF2_dom3_sf"/>
</dbReference>
<keyword evidence="11" id="KW-0342">GTP-binding</keyword>
<dbReference type="InterPro" id="IPR023115">
    <property type="entry name" value="TIF_IF2_dom3"/>
</dbReference>
<feature type="compositionally biased region" description="Low complexity" evidence="13">
    <location>
        <begin position="73"/>
        <end position="100"/>
    </location>
</feature>
<dbReference type="Pfam" id="PF00009">
    <property type="entry name" value="GTP_EFTU"/>
    <property type="match status" value="1"/>
</dbReference>
<dbReference type="OrthoDB" id="4928at2759"/>
<evidence type="ECO:0000256" key="6">
    <source>
        <dbReference type="ARBA" id="ARBA00022540"/>
    </source>
</evidence>
<dbReference type="SUPFAM" id="SSF50447">
    <property type="entry name" value="Translation proteins"/>
    <property type="match status" value="1"/>
</dbReference>
<keyword evidence="6 15" id="KW-0396">Initiation factor</keyword>
<dbReference type="Gene3D" id="2.40.30.10">
    <property type="entry name" value="Translation factors"/>
    <property type="match status" value="2"/>
</dbReference>
<feature type="compositionally biased region" description="Low complexity" evidence="13">
    <location>
        <begin position="125"/>
        <end position="136"/>
    </location>
</feature>
<dbReference type="FunCoup" id="A0A2P6N8M2">
    <property type="interactions" value="34"/>
</dbReference>
<dbReference type="Pfam" id="PF14578">
    <property type="entry name" value="GTP_EFTU_D4"/>
    <property type="match status" value="1"/>
</dbReference>
<feature type="compositionally biased region" description="Acidic residues" evidence="13">
    <location>
        <begin position="18"/>
        <end position="30"/>
    </location>
</feature>
<protein>
    <recommendedName>
        <fullName evidence="4">Eukaryotic translation initiation factor 5B</fullName>
        <ecNumber evidence="3">3.6.5.3</ecNumber>
    </recommendedName>
    <alternativeName>
        <fullName evidence="12">Translation initiation factor IF-2</fullName>
    </alternativeName>
</protein>
<dbReference type="InterPro" id="IPR009000">
    <property type="entry name" value="Transl_B-barrel_sf"/>
</dbReference>
<feature type="compositionally biased region" description="Basic and acidic residues" evidence="13">
    <location>
        <begin position="137"/>
        <end position="153"/>
    </location>
</feature>
<dbReference type="CDD" id="cd03703">
    <property type="entry name" value="aeIF5B_II"/>
    <property type="match status" value="1"/>
</dbReference>
<comment type="similarity">
    <text evidence="2">Belongs to the TRAFAC class translation factor GTPase superfamily. Classic translation factor GTPase family. IF-2 subfamily.</text>
</comment>
<dbReference type="Gene3D" id="3.40.50.300">
    <property type="entry name" value="P-loop containing nucleotide triphosphate hydrolases"/>
    <property type="match status" value="1"/>
</dbReference>
<feature type="region of interest" description="Disordered" evidence="13">
    <location>
        <begin position="175"/>
        <end position="195"/>
    </location>
</feature>
<dbReference type="SUPFAM" id="SSF52156">
    <property type="entry name" value="Initiation factor IF2/eIF5b, domain 3"/>
    <property type="match status" value="1"/>
</dbReference>
<evidence type="ECO:0000256" key="11">
    <source>
        <dbReference type="ARBA" id="ARBA00023134"/>
    </source>
</evidence>
<organism evidence="15 16">
    <name type="scientific">Planoprotostelium fungivorum</name>
    <dbReference type="NCBI Taxonomy" id="1890364"/>
    <lineage>
        <taxon>Eukaryota</taxon>
        <taxon>Amoebozoa</taxon>
        <taxon>Evosea</taxon>
        <taxon>Variosea</taxon>
        <taxon>Cavosteliida</taxon>
        <taxon>Cavosteliaceae</taxon>
        <taxon>Planoprotostelium</taxon>
    </lineage>
</organism>
<evidence type="ECO:0000256" key="12">
    <source>
        <dbReference type="ARBA" id="ARBA00032478"/>
    </source>
</evidence>
<evidence type="ECO:0000256" key="5">
    <source>
        <dbReference type="ARBA" id="ARBA00022490"/>
    </source>
</evidence>
<dbReference type="FunFam" id="2.40.30.10:FF:000026">
    <property type="entry name" value="Eukaryotic translation initiation factor 5B"/>
    <property type="match status" value="1"/>
</dbReference>
<accession>A0A2P6N8M2</accession>
<keyword evidence="8" id="KW-0547">Nucleotide-binding</keyword>
<sequence>MGKKNRKQDDYWDNAPGADEDQPETEQESEPESKPSKKSAAPIKAAAPATKSEEEEVEGLNLEGKKKKKKATKASAKPVSKTAESTSKSTTEGGATPATEETSEEAPELDLSGKKKKAPAKKKGGLSASVAAAIRAAQEEEERKRKEQEEKDRLAAIEEEKQRELAAIEAAKLQKKKEEQKIKDKQKAKEREARKKEEALALARARLGITGPIQKAAEGERKPVVYSNKKRPQKPKEEATAARCKVTEAAVAETKKEEEDVLDDWENALSSDDETPEEKKEEAPAVEQPVEPTPAAVAPQENGKAESPEEDNEEELRSPICCVLGHVDTGKTKLLDKIRKTNVQLGEAGGITQQIGATFFPMDKLRELTSRIKASASLKVKVPGLLIIDTPGNLRSRGSSLCDIAVLVQDITAGKMEKQTIESLEMLKKRKTPFVIALNKACPNTPIQEALKKQDKTVVQEYEEKIKDVITIFAERGMNVVPYYKNKDHKKFVNVIPTSAISGEGIPDMLMLLVQLTQNLMAQRLLSLERLQCTVLEVKMVEGLGYTIDVILVNGELHEGDQIVVCGFDGPIVTNIRALLTPDAMKEIRVKGHYVHHKSIKASQGVKISAPHLEQAVAGSTLMVCGPDDDIDEMKREVMKDLDALRNRFQVQKVGVFVQASTLGSLEALLEFLNSCKIPVAGINVGPISKKHVTAASVMLEKHKEYAVMLAFDVKLGKDVQDHAEDLGVRIFTAEIIYHLFDQFTDYIDKFNKNKQEQAAPQAVFPCRLKIAGAQYVFNKTNPIVLGVDILEGTLRMGTPLCVPSQNFVYLGKVTGIERDHKSVTEAKTASQVAVKIEMPTVDAQHKVFGRHFDLPDEIVSQISRESIDVIKAHFADQVTQEDVKLLKKLKSVFKID</sequence>
<keyword evidence="5" id="KW-0963">Cytoplasm</keyword>
<feature type="compositionally biased region" description="Basic and acidic residues" evidence="13">
    <location>
        <begin position="176"/>
        <end position="195"/>
    </location>
</feature>
<keyword evidence="7" id="KW-0479">Metal-binding</keyword>
<evidence type="ECO:0000256" key="8">
    <source>
        <dbReference type="ARBA" id="ARBA00022741"/>
    </source>
</evidence>
<dbReference type="STRING" id="1890364.A0A2P6N8M2"/>
<dbReference type="GO" id="GO:0003924">
    <property type="term" value="F:GTPase activity"/>
    <property type="evidence" value="ECO:0007669"/>
    <property type="project" value="InterPro"/>
</dbReference>
<feature type="region of interest" description="Disordered" evidence="13">
    <location>
        <begin position="213"/>
        <end position="316"/>
    </location>
</feature>
<evidence type="ECO:0000256" key="9">
    <source>
        <dbReference type="ARBA" id="ARBA00022801"/>
    </source>
</evidence>
<dbReference type="GO" id="GO:0046872">
    <property type="term" value="F:metal ion binding"/>
    <property type="evidence" value="ECO:0007669"/>
    <property type="project" value="UniProtKB-KW"/>
</dbReference>
<dbReference type="NCBIfam" id="NF003078">
    <property type="entry name" value="PRK04004.1"/>
    <property type="match status" value="1"/>
</dbReference>
<dbReference type="InterPro" id="IPR015760">
    <property type="entry name" value="TIF_IF2"/>
</dbReference>
<feature type="domain" description="Tr-type G" evidence="14">
    <location>
        <begin position="316"/>
        <end position="521"/>
    </location>
</feature>
<evidence type="ECO:0000256" key="1">
    <source>
        <dbReference type="ARBA" id="ARBA00004496"/>
    </source>
</evidence>
<evidence type="ECO:0000256" key="10">
    <source>
        <dbReference type="ARBA" id="ARBA00022917"/>
    </source>
</evidence>
<evidence type="ECO:0000256" key="7">
    <source>
        <dbReference type="ARBA" id="ARBA00022723"/>
    </source>
</evidence>
<dbReference type="FunFam" id="3.40.50.300:FF:000112">
    <property type="entry name" value="Eukaryotic translation initiation factor 5B"/>
    <property type="match status" value="1"/>
</dbReference>
<gene>
    <name evidence="15" type="ORF">PROFUN_11772</name>
</gene>